<comment type="caution">
    <text evidence="6">The sequence shown here is derived from an EMBL/GenBank/DDBJ whole genome shotgun (WGS) entry which is preliminary data.</text>
</comment>
<dbReference type="GO" id="GO:0030313">
    <property type="term" value="C:cell envelope"/>
    <property type="evidence" value="ECO:0007669"/>
    <property type="project" value="UniProtKB-SubCell"/>
</dbReference>
<keyword evidence="3" id="KW-0813">Transport</keyword>
<dbReference type="PROSITE" id="PS51257">
    <property type="entry name" value="PROKAR_LIPOPROTEIN"/>
    <property type="match status" value="1"/>
</dbReference>
<accession>A0A2S5REQ6</accession>
<dbReference type="NCBIfam" id="NF043077">
    <property type="entry name" value="MMSYN1_0169"/>
    <property type="match status" value="1"/>
</dbReference>
<keyword evidence="4 5" id="KW-0732">Signal</keyword>
<evidence type="ECO:0000256" key="3">
    <source>
        <dbReference type="ARBA" id="ARBA00022448"/>
    </source>
</evidence>
<dbReference type="Gene3D" id="3.40.190.10">
    <property type="entry name" value="Periplasmic binding protein-like II"/>
    <property type="match status" value="2"/>
</dbReference>
<protein>
    <submittedName>
        <fullName evidence="6">Oligopeptide ABC transporter substrate-binding protein</fullName>
    </submittedName>
</protein>
<dbReference type="PANTHER" id="PTHR30290:SF10">
    <property type="entry name" value="PERIPLASMIC OLIGOPEPTIDE-BINDING PROTEIN-RELATED"/>
    <property type="match status" value="1"/>
</dbReference>
<keyword evidence="7" id="KW-1185">Reference proteome</keyword>
<evidence type="ECO:0000256" key="1">
    <source>
        <dbReference type="ARBA" id="ARBA00004196"/>
    </source>
</evidence>
<dbReference type="STRING" id="1399797.GCA_000518285_00556"/>
<gene>
    <name evidence="6" type="primary">oppA</name>
    <name evidence="6" type="ORF">ELUCI_v1c00650</name>
</gene>
<comment type="similarity">
    <text evidence="2">Belongs to the bacterial solute-binding protein 5 family.</text>
</comment>
<dbReference type="EMBL" id="PHNE01000001">
    <property type="protein sequence ID" value="PPE05777.1"/>
    <property type="molecule type" value="Genomic_DNA"/>
</dbReference>
<reference evidence="6 7" key="1">
    <citation type="submission" date="2017-11" db="EMBL/GenBank/DDBJ databases">
        <title>Genome sequence of Entomoplasma lucivorax PIPN-2 (ATCC 49196).</title>
        <authorList>
            <person name="Lo W.-S."/>
            <person name="Gasparich G.E."/>
            <person name="Kuo C.-H."/>
        </authorList>
    </citation>
    <scope>NUCLEOTIDE SEQUENCE [LARGE SCALE GENOMIC DNA]</scope>
    <source>
        <strain evidence="6 7">PIPN-2</strain>
    </source>
</reference>
<dbReference type="GO" id="GO:0015833">
    <property type="term" value="P:peptide transport"/>
    <property type="evidence" value="ECO:0007669"/>
    <property type="project" value="TreeGrafter"/>
</dbReference>
<dbReference type="PANTHER" id="PTHR30290">
    <property type="entry name" value="PERIPLASMIC BINDING COMPONENT OF ABC TRANSPORTER"/>
    <property type="match status" value="1"/>
</dbReference>
<name>A0A2S5REQ6_9MOLU</name>
<dbReference type="Proteomes" id="UP000237865">
    <property type="component" value="Unassembled WGS sequence"/>
</dbReference>
<feature type="signal peptide" evidence="5">
    <location>
        <begin position="1"/>
        <end position="23"/>
    </location>
</feature>
<evidence type="ECO:0000313" key="6">
    <source>
        <dbReference type="EMBL" id="PPE05777.1"/>
    </source>
</evidence>
<evidence type="ECO:0000256" key="5">
    <source>
        <dbReference type="SAM" id="SignalP"/>
    </source>
</evidence>
<dbReference type="GO" id="GO:1904680">
    <property type="term" value="F:peptide transmembrane transporter activity"/>
    <property type="evidence" value="ECO:0007669"/>
    <property type="project" value="TreeGrafter"/>
</dbReference>
<evidence type="ECO:0000313" key="7">
    <source>
        <dbReference type="Proteomes" id="UP000237865"/>
    </source>
</evidence>
<dbReference type="AlphaFoldDB" id="A0A2S5REQ6"/>
<dbReference type="Gene3D" id="3.10.105.10">
    <property type="entry name" value="Dipeptide-binding Protein, Domain 3"/>
    <property type="match status" value="1"/>
</dbReference>
<dbReference type="RefSeq" id="WP_028126520.1">
    <property type="nucleotide sequence ID" value="NZ_PHNE01000001.1"/>
</dbReference>
<dbReference type="SUPFAM" id="SSF53850">
    <property type="entry name" value="Periplasmic binding protein-like II"/>
    <property type="match status" value="3"/>
</dbReference>
<evidence type="ECO:0000256" key="4">
    <source>
        <dbReference type="ARBA" id="ARBA00022729"/>
    </source>
</evidence>
<feature type="chain" id="PRO_5015616567" evidence="5">
    <location>
        <begin position="24"/>
        <end position="929"/>
    </location>
</feature>
<evidence type="ECO:0000256" key="2">
    <source>
        <dbReference type="ARBA" id="ARBA00005695"/>
    </source>
</evidence>
<comment type="subcellular location">
    <subcellularLocation>
        <location evidence="1">Cell envelope</location>
    </subcellularLocation>
</comment>
<sequence>MKKLLSAIAAIGLVSSMTTMVVACGPLTKEKLLKRTVDTEIYRAIFSSPMTSWSSGTSIEASDSQMITQMQDTLLTPNAHDEWEGSLARWWGHDKNKTEWYFDVRDEATWTGLKKNSWTEYEEKGQIGAKGIFDALRFVMNNYNQSQTQAIWSSMVAEGDGLLKFIGQLIKDYPEQFDNNHIEDSTEGIQARAVRAVDAAILYYNLQYGLWLDANGGENRQKEFNEDGSKNPDHAFDWRKQFGKSVRTEKGPLINESTKDKIIEIANLNQADHDKVVKESFTKGGIIRGTALGEKRNEAIIVTAAKNGQSATSNKEVYNLTVRLQKPAPYFESIAGFVAFAPMPPIAVDYTQPKHSSYNYGNTWDNVWSSGAYLVEENGPNTVLKFKTNPFYFNKDKTYIKQQIYSFVSGIDVSKPRLFFEAGDVSEMAVQSTDLAGWEKYVGPDFDNPIFTGAHAVRKPSTSSFFTVYNYANLGPQENQIQDSSVALAQNSVRAYLSYMLERSELARYFSDAADGPNNNKDQDGKMISKYLRNSYTSPGFSSYIAQDGEIHDYTESMNKVYLEKMKEISAPLTDAKTDNFDKRYAFSNNLKDGFDPLRRNDLLAIQALQKDATAGENKAIYDEFIGIVNQQNQEIDAAPTVEAAKNAKLYTKYEPQKINIFQKRVRADLRKAIDKESVTFKYLMSGTTATTVNINVGNMLGLFNKVAGNPIQIEKVESTDVANLTTLFNKGNYDMATVGWTPDYSDTYNFLHTVTYDGDYNAKQRFTKIFDKEQSNNDKNTKLKANDKLKASGKAAAFEDLRTALEQFTNEVEGTDSVGKYPDRFVEFAKAEYDGILKSNLILPSHTNVGPTMIYLSYTNPFTRPAFPTGSSQYRLFGAKMVPQLMTREQFDAEKALFNDDVNKPAKYWTHLWIYSDNSGKEAQVQKS</sequence>
<proteinExistence type="inferred from homology"/>
<organism evidence="6 7">
    <name type="scientific">Williamsoniiplasma lucivorax</name>
    <dbReference type="NCBI Taxonomy" id="209274"/>
    <lineage>
        <taxon>Bacteria</taxon>
        <taxon>Bacillati</taxon>
        <taxon>Mycoplasmatota</taxon>
        <taxon>Mollicutes</taxon>
        <taxon>Entomoplasmatales</taxon>
        <taxon>Williamsoniiplasma</taxon>
    </lineage>
</organism>
<dbReference type="InterPro" id="IPR039424">
    <property type="entry name" value="SBP_5"/>
</dbReference>